<evidence type="ECO:0000313" key="1">
    <source>
        <dbReference type="EMBL" id="TDW17442.1"/>
    </source>
</evidence>
<evidence type="ECO:0000313" key="2">
    <source>
        <dbReference type="Proteomes" id="UP000295447"/>
    </source>
</evidence>
<dbReference type="GO" id="GO:0016874">
    <property type="term" value="F:ligase activity"/>
    <property type="evidence" value="ECO:0007669"/>
    <property type="project" value="UniProtKB-KW"/>
</dbReference>
<protein>
    <submittedName>
        <fullName evidence="1">2'-5' RNA ligase</fullName>
    </submittedName>
</protein>
<keyword evidence="1" id="KW-0436">Ligase</keyword>
<name>A0A4R7ZJ54_9ACTN</name>
<dbReference type="AlphaFoldDB" id="A0A4R7ZJ54"/>
<accession>A0A4R7ZJ54</accession>
<dbReference type="SUPFAM" id="SSF55144">
    <property type="entry name" value="LigT-like"/>
    <property type="match status" value="1"/>
</dbReference>
<proteinExistence type="predicted"/>
<dbReference type="Gene3D" id="3.90.1140.10">
    <property type="entry name" value="Cyclic phosphodiesterase"/>
    <property type="match status" value="1"/>
</dbReference>
<dbReference type="Pfam" id="PF13563">
    <property type="entry name" value="2_5_RNA_ligase2"/>
    <property type="match status" value="1"/>
</dbReference>
<organism evidence="1 2">
    <name type="scientific">Kribbella kalugense</name>
    <dbReference type="NCBI Taxonomy" id="2512221"/>
    <lineage>
        <taxon>Bacteria</taxon>
        <taxon>Bacillati</taxon>
        <taxon>Actinomycetota</taxon>
        <taxon>Actinomycetes</taxon>
        <taxon>Propionibacteriales</taxon>
        <taxon>Kribbellaceae</taxon>
        <taxon>Kribbella</taxon>
    </lineage>
</organism>
<keyword evidence="2" id="KW-1185">Reference proteome</keyword>
<reference evidence="1 2" key="1">
    <citation type="submission" date="2019-03" db="EMBL/GenBank/DDBJ databases">
        <title>Genomic Encyclopedia of Type Strains, Phase III (KMG-III): the genomes of soil and plant-associated and newly described type strains.</title>
        <authorList>
            <person name="Whitman W."/>
        </authorList>
    </citation>
    <scope>NUCLEOTIDE SEQUENCE [LARGE SCALE GENOMIC DNA]</scope>
    <source>
        <strain evidence="1 2">VKM Ac-2570</strain>
    </source>
</reference>
<dbReference type="Proteomes" id="UP000295447">
    <property type="component" value="Unassembled WGS sequence"/>
</dbReference>
<dbReference type="RefSeq" id="WP_134120546.1">
    <property type="nucleotide sequence ID" value="NZ_SODF01000002.1"/>
</dbReference>
<gene>
    <name evidence="1" type="ORF">EV650_4009</name>
</gene>
<comment type="caution">
    <text evidence="1">The sequence shown here is derived from an EMBL/GenBank/DDBJ whole genome shotgun (WGS) entry which is preliminary data.</text>
</comment>
<dbReference type="EMBL" id="SODF01000002">
    <property type="protein sequence ID" value="TDW17442.1"/>
    <property type="molecule type" value="Genomic_DNA"/>
</dbReference>
<dbReference type="InterPro" id="IPR009097">
    <property type="entry name" value="Cyclic_Pdiesterase"/>
</dbReference>
<dbReference type="OrthoDB" id="2082235at2"/>
<sequence>MSDAWAARTELTAILITVPELAEYTDRWRSVSRSSARPQVPLTELIPPHVTVLVPWVAEPTDADVARLKSAVSSIEPFDLSFPTAGQFPNGTAWLKPEPFETVRSMLLRVFEAFPECPPYGGEFPDAQPHLTISSSRDGGTAVVDEANAALATTPAPTVRLTELGLWREDADGQWHQFGAVPLGSTTA</sequence>